<sequence>MLGCEISLRRSLDANRNYLMQNAFDAIQTQNELHDELNMMDNLINEAYSIGETNNTPDLGKHQILFHVFLIFGLHFLLAIYCCSNTVVII</sequence>
<reference evidence="3" key="1">
    <citation type="submission" date="2017-02" db="UniProtKB">
        <authorList>
            <consortium name="WormBaseParasite"/>
        </authorList>
    </citation>
    <scope>IDENTIFICATION</scope>
</reference>
<feature type="transmembrane region" description="Helical" evidence="1">
    <location>
        <begin position="64"/>
        <end position="88"/>
    </location>
</feature>
<accession>A0A0M3IF64</accession>
<dbReference type="WBParaSite" id="ALUE_0001682101-mRNA-1">
    <property type="protein sequence ID" value="ALUE_0001682101-mRNA-1"/>
    <property type="gene ID" value="ALUE_0001682101"/>
</dbReference>
<keyword evidence="1" id="KW-0812">Transmembrane</keyword>
<proteinExistence type="predicted"/>
<evidence type="ECO:0000256" key="1">
    <source>
        <dbReference type="SAM" id="Phobius"/>
    </source>
</evidence>
<protein>
    <submittedName>
        <fullName evidence="3">t-SNARE coiled-coil homology domain-containing protein</fullName>
    </submittedName>
</protein>
<keyword evidence="2" id="KW-1185">Reference proteome</keyword>
<dbReference type="Proteomes" id="UP000036681">
    <property type="component" value="Unplaced"/>
</dbReference>
<keyword evidence="1" id="KW-1133">Transmembrane helix</keyword>
<name>A0A0M3IF64_ASCLU</name>
<organism evidence="2 3">
    <name type="scientific">Ascaris lumbricoides</name>
    <name type="common">Giant roundworm</name>
    <dbReference type="NCBI Taxonomy" id="6252"/>
    <lineage>
        <taxon>Eukaryota</taxon>
        <taxon>Metazoa</taxon>
        <taxon>Ecdysozoa</taxon>
        <taxon>Nematoda</taxon>
        <taxon>Chromadorea</taxon>
        <taxon>Rhabditida</taxon>
        <taxon>Spirurina</taxon>
        <taxon>Ascaridomorpha</taxon>
        <taxon>Ascaridoidea</taxon>
        <taxon>Ascarididae</taxon>
        <taxon>Ascaris</taxon>
    </lineage>
</organism>
<dbReference type="AlphaFoldDB" id="A0A0M3IF64"/>
<evidence type="ECO:0000313" key="2">
    <source>
        <dbReference type="Proteomes" id="UP000036681"/>
    </source>
</evidence>
<keyword evidence="1" id="KW-0472">Membrane</keyword>
<evidence type="ECO:0000313" key="3">
    <source>
        <dbReference type="WBParaSite" id="ALUE_0001682101-mRNA-1"/>
    </source>
</evidence>